<dbReference type="Gene3D" id="2.40.220.10">
    <property type="entry name" value="Intramolecular Trans-sialidase, Domain 3"/>
    <property type="match status" value="1"/>
</dbReference>
<evidence type="ECO:0000313" key="9">
    <source>
        <dbReference type="EMBL" id="MFO3667501.1"/>
    </source>
</evidence>
<sequence length="773" mass="87487">MKKNKLPKKMMACALSLSILVCFPNISQAAESLNDKGIEKKKVSEENINNTNNLKDELVDNDSDEKAEEMIESEDSIEKSGVDEIDQDNILLSEENIPAPVSQMNDSEKEELNYNIIKYTLDKIKLDDKLKEEYPEIYELKNNFDKISSEKSLTNEKYEELKQDIEKLASNGEHIEEKTNKQAKTEDFDMYYPTYQGSDFYRIPSLAKLKDGTIIAGADQRLSTESDWGDIDAVVRIKKPGDKDFSPAIKVVDRPEEGIDKNAPFTIDMQLTPVYTGKNAGRVYMLLDSFKSGGKYWSSQGGSGYVNIDGNDYLELKDKQGRRYTVREDGVVFNQAGEATDLKVKTTDKQPFTEIGNLYRGDEYLGNVYQDSSDLQVHQTPYLWLTYSDDSGQTWSSPKDITPQVKTDNRMKFLGSSPGRGLQLKSGRLLLPLYFGTNPGQYNNRESTTFIYSDDGENWKRSLTNPNDHDGQSSLGGLVNRQNSENQLVQLNNGTVVSFMRSPGNNPTINYAISKDDGENWNYGVGSVDFKSYSQNNLSVVKHDRDGKEYIILSNSEPGGRKNGVIKVMEVINKENKNFEFKTVAQRNINIGEYQYSSLENTNLEDTFGLLYESNQVVDGKTKMVIRYTEFNWNWLMGIDGVDVVEDEEKNIEEPREESKPEGEKDKAISVEENKAKDKKEEDVKLPEIKVEETKEDEANSVKESEEEKTKENKEEKISEEKSNKESKEENALGKYMKKSSNPKTGIGSLNYLFGLSAASLAGLFASIKNKKK</sequence>
<name>A0ABW9MF59_9FIRM</name>
<keyword evidence="6" id="KW-1133">Transmembrane helix</keyword>
<dbReference type="PANTHER" id="PTHR10628:SF30">
    <property type="entry name" value="EXO-ALPHA-SIALIDASE"/>
    <property type="match status" value="1"/>
</dbReference>
<evidence type="ECO:0000256" key="6">
    <source>
        <dbReference type="SAM" id="Phobius"/>
    </source>
</evidence>
<dbReference type="EMBL" id="JBGMEF010000023">
    <property type="protein sequence ID" value="MFO3667501.1"/>
    <property type="molecule type" value="Genomic_DNA"/>
</dbReference>
<dbReference type="Proteomes" id="UP001637994">
    <property type="component" value="Unassembled WGS sequence"/>
</dbReference>
<feature type="domain" description="Sialidase" evidence="8">
    <location>
        <begin position="385"/>
        <end position="599"/>
    </location>
</feature>
<dbReference type="InterPro" id="IPR011040">
    <property type="entry name" value="Sialidase"/>
</dbReference>
<dbReference type="InterPro" id="IPR026856">
    <property type="entry name" value="Sialidase_fam"/>
</dbReference>
<gene>
    <name evidence="9" type="ORF">ACCQ42_06925</name>
</gene>
<comment type="caution">
    <text evidence="9">The sequence shown here is derived from an EMBL/GenBank/DDBJ whole genome shotgun (WGS) entry which is preliminary data.</text>
</comment>
<keyword evidence="6" id="KW-0812">Transmembrane</keyword>
<dbReference type="RefSeq" id="WP_410035749.1">
    <property type="nucleotide sequence ID" value="NZ_JBGMEF010000023.1"/>
</dbReference>
<evidence type="ECO:0000256" key="7">
    <source>
        <dbReference type="SAM" id="SignalP"/>
    </source>
</evidence>
<feature type="coiled-coil region" evidence="4">
    <location>
        <begin position="151"/>
        <end position="178"/>
    </location>
</feature>
<dbReference type="InterPro" id="IPR036278">
    <property type="entry name" value="Sialidase_sf"/>
</dbReference>
<keyword evidence="4" id="KW-0175">Coiled coil</keyword>
<protein>
    <recommendedName>
        <fullName evidence="3">exo-alpha-sialidase</fullName>
        <ecNumber evidence="3">3.2.1.18</ecNumber>
    </recommendedName>
</protein>
<evidence type="ECO:0000313" key="10">
    <source>
        <dbReference type="Proteomes" id="UP001637994"/>
    </source>
</evidence>
<dbReference type="Gene3D" id="2.120.10.10">
    <property type="match status" value="1"/>
</dbReference>
<comment type="catalytic activity">
    <reaction evidence="1">
        <text>Hydrolysis of alpha-(2-&gt;3)-, alpha-(2-&gt;6)-, alpha-(2-&gt;8)- glycosidic linkages of terminal sialic acid residues in oligosaccharides, glycoproteins, glycolipids, colominic acid and synthetic substrates.</text>
        <dbReference type="EC" id="3.2.1.18"/>
    </reaction>
</comment>
<proteinExistence type="inferred from homology"/>
<feature type="region of interest" description="Disordered" evidence="5">
    <location>
        <begin position="649"/>
        <end position="744"/>
    </location>
</feature>
<feature type="chain" id="PRO_5045499654" description="exo-alpha-sialidase" evidence="7">
    <location>
        <begin position="30"/>
        <end position="773"/>
    </location>
</feature>
<keyword evidence="10" id="KW-1185">Reference proteome</keyword>
<feature type="signal peptide" evidence="7">
    <location>
        <begin position="1"/>
        <end position="29"/>
    </location>
</feature>
<evidence type="ECO:0000256" key="1">
    <source>
        <dbReference type="ARBA" id="ARBA00000427"/>
    </source>
</evidence>
<feature type="transmembrane region" description="Helical" evidence="6">
    <location>
        <begin position="750"/>
        <end position="768"/>
    </location>
</feature>
<dbReference type="PANTHER" id="PTHR10628">
    <property type="entry name" value="SIALIDASE"/>
    <property type="match status" value="1"/>
</dbReference>
<evidence type="ECO:0000256" key="4">
    <source>
        <dbReference type="SAM" id="Coils"/>
    </source>
</evidence>
<evidence type="ECO:0000256" key="3">
    <source>
        <dbReference type="ARBA" id="ARBA00012733"/>
    </source>
</evidence>
<organism evidence="9 10">
    <name type="scientific">Anaerococcus kampingae</name>
    <dbReference type="NCBI Taxonomy" id="3115614"/>
    <lineage>
        <taxon>Bacteria</taxon>
        <taxon>Bacillati</taxon>
        <taxon>Bacillota</taxon>
        <taxon>Tissierellia</taxon>
        <taxon>Tissierellales</taxon>
        <taxon>Peptoniphilaceae</taxon>
        <taxon>Anaerococcus</taxon>
    </lineage>
</organism>
<evidence type="ECO:0000259" key="8">
    <source>
        <dbReference type="Pfam" id="PF13088"/>
    </source>
</evidence>
<keyword evidence="7" id="KW-0732">Signal</keyword>
<dbReference type="CDD" id="cd15482">
    <property type="entry name" value="Sialidase_non-viral"/>
    <property type="match status" value="1"/>
</dbReference>
<reference evidence="9 10" key="1">
    <citation type="journal article" date="2025" name="Anaerobe">
        <title>Description of Anaerococcus kampingiae sp. nov., Anaerococcus groningensis sp. nov., Anaerococcus martiniensis sp. nov., and Anaerococcus cruorum sp. nov., isolated from human clinical specimens.</title>
        <authorList>
            <person name="Boiten K.E."/>
            <person name="Meijer J."/>
            <person name="van Wezel E.M."/>
            <person name="Veloo A.C.M."/>
        </authorList>
    </citation>
    <scope>NUCLEOTIDE SEQUENCE [LARGE SCALE GENOMIC DNA]</scope>
    <source>
        <strain evidence="9 10">ENR0874</strain>
    </source>
</reference>
<dbReference type="Pfam" id="PF13088">
    <property type="entry name" value="BNR_2"/>
    <property type="match status" value="1"/>
</dbReference>
<evidence type="ECO:0000256" key="5">
    <source>
        <dbReference type="SAM" id="MobiDB-lite"/>
    </source>
</evidence>
<keyword evidence="6" id="KW-0472">Membrane</keyword>
<comment type="similarity">
    <text evidence="2">Belongs to the glycosyl hydrolase 33 family.</text>
</comment>
<feature type="compositionally biased region" description="Basic and acidic residues" evidence="5">
    <location>
        <begin position="652"/>
        <end position="732"/>
    </location>
</feature>
<accession>A0ABW9MF59</accession>
<dbReference type="EC" id="3.2.1.18" evidence="3"/>
<dbReference type="SUPFAM" id="SSF50939">
    <property type="entry name" value="Sialidases"/>
    <property type="match status" value="1"/>
</dbReference>
<dbReference type="InterPro" id="IPR023364">
    <property type="entry name" value="Trans_sialidase_dom3"/>
</dbReference>
<evidence type="ECO:0000256" key="2">
    <source>
        <dbReference type="ARBA" id="ARBA00009348"/>
    </source>
</evidence>